<feature type="coiled-coil region" evidence="2">
    <location>
        <begin position="250"/>
        <end position="288"/>
    </location>
</feature>
<feature type="coiled-coil region" evidence="2">
    <location>
        <begin position="353"/>
        <end position="443"/>
    </location>
</feature>
<reference evidence="5 6" key="1">
    <citation type="submission" date="2020-04" db="EMBL/GenBank/DDBJ databases">
        <title>Plant Genome Project.</title>
        <authorList>
            <person name="Zhang R.-G."/>
        </authorList>
    </citation>
    <scope>NUCLEOTIDE SEQUENCE [LARGE SCALE GENOMIC DNA]</scope>
    <source>
        <strain evidence="5">YNK0</strain>
        <tissue evidence="5">Leaf</tissue>
    </source>
</reference>
<comment type="caution">
    <text evidence="5">The sequence shown here is derived from an EMBL/GenBank/DDBJ whole genome shotgun (WGS) entry which is preliminary data.</text>
</comment>
<dbReference type="InterPro" id="IPR056889">
    <property type="entry name" value="NET2A-D/KIP1-like_C"/>
</dbReference>
<dbReference type="Pfam" id="PF07765">
    <property type="entry name" value="KIP1"/>
    <property type="match status" value="1"/>
</dbReference>
<feature type="domain" description="NAB" evidence="4">
    <location>
        <begin position="10"/>
        <end position="90"/>
    </location>
</feature>
<keyword evidence="6" id="KW-1185">Reference proteome</keyword>
<dbReference type="PROSITE" id="PS51774">
    <property type="entry name" value="NAB"/>
    <property type="match status" value="1"/>
</dbReference>
<dbReference type="AlphaFoldDB" id="A0A834Y9W6"/>
<feature type="region of interest" description="Disordered" evidence="3">
    <location>
        <begin position="483"/>
        <end position="563"/>
    </location>
</feature>
<evidence type="ECO:0000313" key="5">
    <source>
        <dbReference type="EMBL" id="KAF8377388.1"/>
    </source>
</evidence>
<accession>A0A834Y9W6</accession>
<dbReference type="Pfam" id="PF24918">
    <property type="entry name" value="NET2A_C"/>
    <property type="match status" value="1"/>
</dbReference>
<dbReference type="InterPro" id="IPR011684">
    <property type="entry name" value="NAB"/>
</dbReference>
<dbReference type="OMA" id="HETQPHE"/>
<proteinExistence type="predicted"/>
<dbReference type="OrthoDB" id="616075at2759"/>
<evidence type="ECO:0000259" key="4">
    <source>
        <dbReference type="PROSITE" id="PS51774"/>
    </source>
</evidence>
<dbReference type="Pfam" id="PF25014">
    <property type="entry name" value="NET2A"/>
    <property type="match status" value="1"/>
</dbReference>
<feature type="region of interest" description="Disordered" evidence="3">
    <location>
        <begin position="666"/>
        <end position="687"/>
    </location>
</feature>
<evidence type="ECO:0000256" key="1">
    <source>
        <dbReference type="ARBA" id="ARBA00023054"/>
    </source>
</evidence>
<keyword evidence="1 2" id="KW-0175">Coiled coil</keyword>
<evidence type="ECO:0000313" key="6">
    <source>
        <dbReference type="Proteomes" id="UP000655225"/>
    </source>
</evidence>
<evidence type="ECO:0000256" key="3">
    <source>
        <dbReference type="SAM" id="MobiDB-lite"/>
    </source>
</evidence>
<organism evidence="5 6">
    <name type="scientific">Tetracentron sinense</name>
    <name type="common">Spur-leaf</name>
    <dbReference type="NCBI Taxonomy" id="13715"/>
    <lineage>
        <taxon>Eukaryota</taxon>
        <taxon>Viridiplantae</taxon>
        <taxon>Streptophyta</taxon>
        <taxon>Embryophyta</taxon>
        <taxon>Tracheophyta</taxon>
        <taxon>Spermatophyta</taxon>
        <taxon>Magnoliopsida</taxon>
        <taxon>Trochodendrales</taxon>
        <taxon>Trochodendraceae</taxon>
        <taxon>Tetracentron</taxon>
    </lineage>
</organism>
<sequence length="990" mass="113572">MLQRAASNAYSWWWASHVRTKQSKWLEQNLQDMEQKVKCMLKLIEEDGDSFAKRAEMYYRKRPELINFVEESYRAYRALAERYDHISGELQNANHTIATVFPEQVQFAMDEEDETNSPKIFAPPLNPGKVPKSYIPKVPEIPKKDALIKPILITKKVQPKKITTSAITRSGMSKPEALEEIDKLQKGILVLQTEKEFVKSSYESGLAKYWEIEKRVTEMQGKVCSLQDEFSVVMAIEDDEARTLMAATALKSCQETLIQLQEKREQSAEEAQVEYQRIKDAYEKLETFKNENLQNQIDPQKLSEKEESVSAAPNSEKLDQEVGKTKQEGHELELLRENIREHLKVNSSTSLTVTELAEKIDELVNKVISLETSVSSQTALIKRLKSETDELQAHLQNLEEDKGTMIDGSSMKLRELEEKLCRIQDLNRSAEDQNNNLQTHFTEAHCNLDHLSEKLQSVKPELETEITGSFQEVGVDVEPQKDFDERKEMLTPGDGAMIFRDTRTEVEEEKTEVQDLRICSEDQEDLSQSKPSNNHDDLSENLQDPKQQDKVEEQDPSQTVNSSLNIEPKEQPKEEEDQPNWQQLFLNGLEDREKILLAEYTSILRNYKGVKKQLSEVEKKNQDSLFEITMQLRELKNANTMKNEEIQSLRQKLSFLQTSCDENLDTNLTKSRDSHKGLPYDSMAEGSSSQYLNTPYVNSDDQPVLDLLDEQNVELTARTDETTVAGTTEISLTEEEEEEEIKVVLIDEPHAVSTFAEKFRADIDELLEENLEFWLRFSTSFHQIQKFQTTIQDLQVELSKLKGNKKEEGSTPIDESIKSDARPIYKHLREIQTELTVWLEQSALLKDELQFRFSSLCNIQEEISRVLKAGSGSGTEEAQFTSYQAAKFQGEVLNMQQENNKVADELQEGLDHVRGLQVEIETTLSKLKDDLGLSGSRNHHSHGKHSSRSRVPLRSFLFGIRPKKQKPSIFSCMNPALQKQYSDLRAGLPM</sequence>
<feature type="region of interest" description="Disordered" evidence="3">
    <location>
        <begin position="293"/>
        <end position="327"/>
    </location>
</feature>
<gene>
    <name evidence="5" type="ORF">HHK36_030765</name>
</gene>
<dbReference type="PANTHER" id="PTHR31631">
    <property type="entry name" value="PROTEIN NETWORKED 2D"/>
    <property type="match status" value="1"/>
</dbReference>
<name>A0A834Y9W6_TETSI</name>
<dbReference type="EMBL" id="JABCRI010000024">
    <property type="protein sequence ID" value="KAF8377388.1"/>
    <property type="molecule type" value="Genomic_DNA"/>
</dbReference>
<dbReference type="Proteomes" id="UP000655225">
    <property type="component" value="Unassembled WGS sequence"/>
</dbReference>
<evidence type="ECO:0000256" key="2">
    <source>
        <dbReference type="SAM" id="Coils"/>
    </source>
</evidence>
<protein>
    <recommendedName>
        <fullName evidence="4">NAB domain-containing protein</fullName>
    </recommendedName>
</protein>
<dbReference type="PANTHER" id="PTHR31631:SF0">
    <property type="entry name" value="PROTEIN NETWORKED 2D"/>
    <property type="match status" value="1"/>
</dbReference>
<feature type="compositionally biased region" description="Basic and acidic residues" evidence="3">
    <location>
        <begin position="316"/>
        <end position="327"/>
    </location>
</feature>
<dbReference type="GO" id="GO:0003779">
    <property type="term" value="F:actin binding"/>
    <property type="evidence" value="ECO:0007669"/>
    <property type="project" value="InterPro"/>
</dbReference>
<dbReference type="InterPro" id="IPR056888">
    <property type="entry name" value="NET2A-D/KIP1-like_dom"/>
</dbReference>
<feature type="compositionally biased region" description="Basic and acidic residues" evidence="3">
    <location>
        <begin position="500"/>
        <end position="520"/>
    </location>
</feature>